<reference evidence="1 2" key="1">
    <citation type="submission" date="2020-03" db="EMBL/GenBank/DDBJ databases">
        <title>WGS of the type strain of Planosporangium spp.</title>
        <authorList>
            <person name="Thawai C."/>
        </authorList>
    </citation>
    <scope>NUCLEOTIDE SEQUENCE [LARGE SCALE GENOMIC DNA]</scope>
    <source>
        <strain evidence="1 2">TBRC 5610</strain>
    </source>
</reference>
<sequence>MLIKTMSCDAGVRVDLLCDSCDVLFSPGAGTPPIRSAIWAAASACGWTSTGSSLMGRHFCPACAEPREDQRLATVGPSGT</sequence>
<dbReference type="EMBL" id="JAATVY010000013">
    <property type="protein sequence ID" value="NJC71727.1"/>
    <property type="molecule type" value="Genomic_DNA"/>
</dbReference>
<evidence type="ECO:0000313" key="2">
    <source>
        <dbReference type="Proteomes" id="UP000722989"/>
    </source>
</evidence>
<comment type="caution">
    <text evidence="1">The sequence shown here is derived from an EMBL/GenBank/DDBJ whole genome shotgun (WGS) entry which is preliminary data.</text>
</comment>
<proteinExistence type="predicted"/>
<dbReference type="RefSeq" id="WP_167926628.1">
    <property type="nucleotide sequence ID" value="NZ_JAATVY010000013.1"/>
</dbReference>
<gene>
    <name evidence="1" type="ORF">HC031_18670</name>
</gene>
<name>A0ABX0Y2R9_9ACTN</name>
<keyword evidence="2" id="KW-1185">Reference proteome</keyword>
<accession>A0ABX0Y2R9</accession>
<organism evidence="1 2">
    <name type="scientific">Planosporangium thailandense</name>
    <dbReference type="NCBI Taxonomy" id="765197"/>
    <lineage>
        <taxon>Bacteria</taxon>
        <taxon>Bacillati</taxon>
        <taxon>Actinomycetota</taxon>
        <taxon>Actinomycetes</taxon>
        <taxon>Micromonosporales</taxon>
        <taxon>Micromonosporaceae</taxon>
        <taxon>Planosporangium</taxon>
    </lineage>
</organism>
<evidence type="ECO:0000313" key="1">
    <source>
        <dbReference type="EMBL" id="NJC71727.1"/>
    </source>
</evidence>
<protein>
    <submittedName>
        <fullName evidence="1">Uncharacterized protein</fullName>
    </submittedName>
</protein>
<dbReference type="Proteomes" id="UP000722989">
    <property type="component" value="Unassembled WGS sequence"/>
</dbReference>